<sequence length="517" mass="55875">MIAQNKFGSRRGSINWTLAIILASAVVLVLLVFNLLPPKQPAGKPAEGQSGQPLVVYCAASNKSVLEAIRHDYERDYKVPLEIQYGPSQTLLASLAVTGTGDLYLPADDSFLVTAQERKLIAAEYPLGKMQAVVAVAKGNPLKISKWEDLLKPEVRIAQASIEASAIGKMVHKSLSSRGLWDALHDRTTVYKTTVNEVANDVKTGAVDAGIVFDAVLHDYDSLTAVTLPELAPVQANVAIGVLNASSNAKQARHFARYAAASDKGLLHYQKFGFQPAAGDAWAEVPEVTLYSGSMLRPAIEQTIAEFEEREGARVTRVYNGCGILVAQMKAGQVPDAYFACDVEFMNQVKSIFPEPQDISQNELVILVKKGNPAGISSLKDLSKDGLRVGIGHEKQCAMGWLTQRTFDEGGVREQVMKNVVVQTPTGDMLVNQMRSGSLDAAVAYLSNAAGSVDQLDAIRIKGIPCSIARQPFGIAKDTPHKQLAERLLQAIRAKASQDRFAQEGFLWLAAEAPAHE</sequence>
<dbReference type="Proteomes" id="UP000315017">
    <property type="component" value="Chromosome"/>
</dbReference>
<dbReference type="RefSeq" id="WP_202921856.1">
    <property type="nucleotide sequence ID" value="NZ_CP036274.1"/>
</dbReference>
<dbReference type="PROSITE" id="PS00430">
    <property type="entry name" value="TONB_DEPENDENT_REC_1"/>
    <property type="match status" value="1"/>
</dbReference>
<feature type="transmembrane region" description="Helical" evidence="1">
    <location>
        <begin position="12"/>
        <end position="36"/>
    </location>
</feature>
<dbReference type="AlphaFoldDB" id="A0A517YD01"/>
<dbReference type="GO" id="GO:0015689">
    <property type="term" value="P:molybdate ion transport"/>
    <property type="evidence" value="ECO:0007669"/>
    <property type="project" value="TreeGrafter"/>
</dbReference>
<dbReference type="InterPro" id="IPR050682">
    <property type="entry name" value="ModA/WtpA"/>
</dbReference>
<dbReference type="InterPro" id="IPR010916">
    <property type="entry name" value="TonB_box_CS"/>
</dbReference>
<evidence type="ECO:0000313" key="3">
    <source>
        <dbReference type="Proteomes" id="UP000315017"/>
    </source>
</evidence>
<organism evidence="2 3">
    <name type="scientific">Anatilimnocola aggregata</name>
    <dbReference type="NCBI Taxonomy" id="2528021"/>
    <lineage>
        <taxon>Bacteria</taxon>
        <taxon>Pseudomonadati</taxon>
        <taxon>Planctomycetota</taxon>
        <taxon>Planctomycetia</taxon>
        <taxon>Pirellulales</taxon>
        <taxon>Pirellulaceae</taxon>
        <taxon>Anatilimnocola</taxon>
    </lineage>
</organism>
<keyword evidence="1" id="KW-0812">Transmembrane</keyword>
<name>A0A517YD01_9BACT</name>
<accession>A0A517YD01</accession>
<gene>
    <name evidence="2" type="ORF">ETAA8_32090</name>
</gene>
<dbReference type="GO" id="GO:0030973">
    <property type="term" value="F:molybdate ion binding"/>
    <property type="evidence" value="ECO:0007669"/>
    <property type="project" value="TreeGrafter"/>
</dbReference>
<dbReference type="SUPFAM" id="SSF53850">
    <property type="entry name" value="Periplasmic binding protein-like II"/>
    <property type="match status" value="2"/>
</dbReference>
<dbReference type="Pfam" id="PF13531">
    <property type="entry name" value="SBP_bac_11"/>
    <property type="match status" value="2"/>
</dbReference>
<evidence type="ECO:0000313" key="2">
    <source>
        <dbReference type="EMBL" id="QDU28116.1"/>
    </source>
</evidence>
<evidence type="ECO:0000256" key="1">
    <source>
        <dbReference type="SAM" id="Phobius"/>
    </source>
</evidence>
<dbReference type="KEGG" id="aagg:ETAA8_32090"/>
<protein>
    <submittedName>
        <fullName evidence="2">Binding protein</fullName>
    </submittedName>
</protein>
<reference evidence="2 3" key="1">
    <citation type="submission" date="2019-02" db="EMBL/GenBank/DDBJ databases">
        <title>Deep-cultivation of Planctomycetes and their phenomic and genomic characterization uncovers novel biology.</title>
        <authorList>
            <person name="Wiegand S."/>
            <person name="Jogler M."/>
            <person name="Boedeker C."/>
            <person name="Pinto D."/>
            <person name="Vollmers J."/>
            <person name="Rivas-Marin E."/>
            <person name="Kohn T."/>
            <person name="Peeters S.H."/>
            <person name="Heuer A."/>
            <person name="Rast P."/>
            <person name="Oberbeckmann S."/>
            <person name="Bunk B."/>
            <person name="Jeske O."/>
            <person name="Meyerdierks A."/>
            <person name="Storesund J.E."/>
            <person name="Kallscheuer N."/>
            <person name="Luecker S."/>
            <person name="Lage O.M."/>
            <person name="Pohl T."/>
            <person name="Merkel B.J."/>
            <person name="Hornburger P."/>
            <person name="Mueller R.-W."/>
            <person name="Bruemmer F."/>
            <person name="Labrenz M."/>
            <person name="Spormann A.M."/>
            <person name="Op den Camp H."/>
            <person name="Overmann J."/>
            <person name="Amann R."/>
            <person name="Jetten M.S.M."/>
            <person name="Mascher T."/>
            <person name="Medema M.H."/>
            <person name="Devos D.P."/>
            <person name="Kaster A.-K."/>
            <person name="Ovreas L."/>
            <person name="Rohde M."/>
            <person name="Galperin M.Y."/>
            <person name="Jogler C."/>
        </authorList>
    </citation>
    <scope>NUCLEOTIDE SEQUENCE [LARGE SCALE GENOMIC DNA]</scope>
    <source>
        <strain evidence="2 3">ETA_A8</strain>
    </source>
</reference>
<dbReference type="PANTHER" id="PTHR30632">
    <property type="entry name" value="MOLYBDATE-BINDING PERIPLASMIC PROTEIN"/>
    <property type="match status" value="1"/>
</dbReference>
<keyword evidence="1" id="KW-1133">Transmembrane helix</keyword>
<proteinExistence type="predicted"/>
<dbReference type="PANTHER" id="PTHR30632:SF0">
    <property type="entry name" value="SULFATE-BINDING PROTEIN"/>
    <property type="match status" value="1"/>
</dbReference>
<dbReference type="EMBL" id="CP036274">
    <property type="protein sequence ID" value="QDU28116.1"/>
    <property type="molecule type" value="Genomic_DNA"/>
</dbReference>
<keyword evidence="1" id="KW-0472">Membrane</keyword>
<keyword evidence="3" id="KW-1185">Reference proteome</keyword>
<dbReference type="Gene3D" id="3.40.190.10">
    <property type="entry name" value="Periplasmic binding protein-like II"/>
    <property type="match status" value="4"/>
</dbReference>